<dbReference type="Proteomes" id="UP000315235">
    <property type="component" value="Unassembled WGS sequence"/>
</dbReference>
<feature type="domain" description="UPF0033" evidence="4">
    <location>
        <begin position="9"/>
        <end position="33"/>
    </location>
</feature>
<dbReference type="Gene3D" id="3.30.110.40">
    <property type="entry name" value="TusA-like domain"/>
    <property type="match status" value="1"/>
</dbReference>
<protein>
    <recommendedName>
        <fullName evidence="3">Sulfur carrier protein TusA</fullName>
    </recommendedName>
</protein>
<dbReference type="EMBL" id="VJOY01000008">
    <property type="protein sequence ID" value="TRX74362.1"/>
    <property type="molecule type" value="Genomic_DNA"/>
</dbReference>
<dbReference type="CDD" id="cd03423">
    <property type="entry name" value="SirA"/>
    <property type="match status" value="1"/>
</dbReference>
<evidence type="ECO:0000313" key="5">
    <source>
        <dbReference type="EMBL" id="TRX74362.1"/>
    </source>
</evidence>
<dbReference type="RefSeq" id="WP_143488690.1">
    <property type="nucleotide sequence ID" value="NZ_VJOY01000008.1"/>
</dbReference>
<dbReference type="GO" id="GO:0005737">
    <property type="term" value="C:cytoplasm"/>
    <property type="evidence" value="ECO:0007669"/>
    <property type="project" value="UniProtKB-SubCell"/>
</dbReference>
<evidence type="ECO:0000256" key="3">
    <source>
        <dbReference type="HAMAP-Rule" id="MF_00413"/>
    </source>
</evidence>
<comment type="similarity">
    <text evidence="1 3">Belongs to the sulfur carrier protein TusA family.</text>
</comment>
<dbReference type="OrthoDB" id="9797352at2"/>
<dbReference type="NCBIfam" id="NF001423">
    <property type="entry name" value="PRK00299.1"/>
    <property type="match status" value="1"/>
</dbReference>
<evidence type="ECO:0000256" key="1">
    <source>
        <dbReference type="ARBA" id="ARBA00008984"/>
    </source>
</evidence>
<dbReference type="SUPFAM" id="SSF64307">
    <property type="entry name" value="SirA-like"/>
    <property type="match status" value="1"/>
</dbReference>
<gene>
    <name evidence="3 5" type="primary">tusA</name>
    <name evidence="5" type="ORF">FM069_12515</name>
</gene>
<evidence type="ECO:0000313" key="6">
    <source>
        <dbReference type="Proteomes" id="UP000315235"/>
    </source>
</evidence>
<dbReference type="Pfam" id="PF01206">
    <property type="entry name" value="TusA"/>
    <property type="match status" value="1"/>
</dbReference>
<name>A0A553GXY4_9PSED</name>
<dbReference type="PANTHER" id="PTHR33279">
    <property type="entry name" value="SULFUR CARRIER PROTEIN YEDF-RELATED"/>
    <property type="match status" value="1"/>
</dbReference>
<dbReference type="GO" id="GO:0097163">
    <property type="term" value="F:sulfur carrier activity"/>
    <property type="evidence" value="ECO:0007669"/>
    <property type="project" value="UniProtKB-UniRule"/>
</dbReference>
<comment type="subcellular location">
    <subcellularLocation>
        <location evidence="3">Cytoplasm</location>
    </subcellularLocation>
</comment>
<dbReference type="HAMAP" id="MF_00413">
    <property type="entry name" value="Thiourid_synth_A"/>
    <property type="match status" value="1"/>
</dbReference>
<keyword evidence="5" id="KW-0808">Transferase</keyword>
<dbReference type="PANTHER" id="PTHR33279:SF2">
    <property type="entry name" value="SULFUR CARRIER PROTEIN TUSA"/>
    <property type="match status" value="1"/>
</dbReference>
<keyword evidence="2 3" id="KW-0963">Cytoplasm</keyword>
<keyword evidence="6" id="KW-1185">Reference proteome</keyword>
<reference evidence="5 6" key="1">
    <citation type="submission" date="2019-07" db="EMBL/GenBank/DDBJ databases">
        <title>Pseudomonas mangiferae sp. nov., isolated from bark of mango tree in Thailand.</title>
        <authorList>
            <person name="Srisuk N."/>
            <person name="Anurat P."/>
        </authorList>
    </citation>
    <scope>NUCLEOTIDE SEQUENCE [LARGE SCALE GENOMIC DNA]</scope>
    <source>
        <strain evidence="5 6">DMKU_BBB3-04</strain>
    </source>
</reference>
<evidence type="ECO:0000259" key="4">
    <source>
        <dbReference type="PROSITE" id="PS01148"/>
    </source>
</evidence>
<accession>A0A553GXY4</accession>
<dbReference type="GO" id="GO:0002143">
    <property type="term" value="P:tRNA wobble position uridine thiolation"/>
    <property type="evidence" value="ECO:0007669"/>
    <property type="project" value="InterPro"/>
</dbReference>
<comment type="function">
    <text evidence="3">Sulfur carrier protein which probably makes part of a sulfur-relay system.</text>
</comment>
<dbReference type="InterPro" id="IPR036868">
    <property type="entry name" value="TusA-like_sf"/>
</dbReference>
<dbReference type="GO" id="GO:0016740">
    <property type="term" value="F:transferase activity"/>
    <property type="evidence" value="ECO:0007669"/>
    <property type="project" value="UniProtKB-KW"/>
</dbReference>
<feature type="active site" description="Cysteine persulfide intermediate" evidence="3">
    <location>
        <position position="16"/>
    </location>
</feature>
<evidence type="ECO:0000256" key="2">
    <source>
        <dbReference type="ARBA" id="ARBA00022490"/>
    </source>
</evidence>
<organism evidence="5 6">
    <name type="scientific">Pseudomonas mangiferae</name>
    <dbReference type="NCBI Taxonomy" id="2593654"/>
    <lineage>
        <taxon>Bacteria</taxon>
        <taxon>Pseudomonadati</taxon>
        <taxon>Pseudomonadota</taxon>
        <taxon>Gammaproteobacteria</taxon>
        <taxon>Pseudomonadales</taxon>
        <taxon>Pseudomonadaceae</taxon>
        <taxon>Pseudomonas</taxon>
    </lineage>
</organism>
<dbReference type="InterPro" id="IPR001455">
    <property type="entry name" value="TusA-like"/>
</dbReference>
<dbReference type="AlphaFoldDB" id="A0A553GXY4"/>
<proteinExistence type="inferred from homology"/>
<sequence length="79" mass="8894">MSEQPDAILDASGLNCPEPVMLLHNKVRDLRAGGLLKVIATDPSTRRDIPKFCVFLGHELLEQAEEGDTFLYWIRKKAD</sequence>
<dbReference type="InterPro" id="IPR022931">
    <property type="entry name" value="Sulphur_carrier_TusA"/>
</dbReference>
<comment type="caution">
    <text evidence="5">The sequence shown here is derived from an EMBL/GenBank/DDBJ whole genome shotgun (WGS) entry which is preliminary data.</text>
</comment>
<dbReference type="PROSITE" id="PS01148">
    <property type="entry name" value="UPF0033"/>
    <property type="match status" value="1"/>
</dbReference>